<dbReference type="Pfam" id="PF13279">
    <property type="entry name" value="4HBT_2"/>
    <property type="match status" value="1"/>
</dbReference>
<dbReference type="NCBIfam" id="TIGR02799">
    <property type="entry name" value="thio_ybgC"/>
    <property type="match status" value="1"/>
</dbReference>
<evidence type="ECO:0000313" key="4">
    <source>
        <dbReference type="Proteomes" id="UP000253872"/>
    </source>
</evidence>
<dbReference type="PANTHER" id="PTHR31793:SF37">
    <property type="entry name" value="ACYL-COA THIOESTER HYDROLASE YBGC"/>
    <property type="match status" value="1"/>
</dbReference>
<dbReference type="EMBL" id="QEPN01000004">
    <property type="protein sequence ID" value="RDE71901.1"/>
    <property type="molecule type" value="Genomic_DNA"/>
</dbReference>
<evidence type="ECO:0000256" key="1">
    <source>
        <dbReference type="ARBA" id="ARBA00005953"/>
    </source>
</evidence>
<dbReference type="GO" id="GO:0047617">
    <property type="term" value="F:fatty acyl-CoA hydrolase activity"/>
    <property type="evidence" value="ECO:0007669"/>
    <property type="project" value="TreeGrafter"/>
</dbReference>
<dbReference type="InterPro" id="IPR008272">
    <property type="entry name" value="HB-CoA_thioesterase_AS"/>
</dbReference>
<name>A0A369YKC4_9PAST</name>
<evidence type="ECO:0000256" key="2">
    <source>
        <dbReference type="ARBA" id="ARBA00022801"/>
    </source>
</evidence>
<dbReference type="PANTHER" id="PTHR31793">
    <property type="entry name" value="4-HYDROXYBENZOYL-COA THIOESTERASE FAMILY MEMBER"/>
    <property type="match status" value="1"/>
</dbReference>
<dbReference type="Proteomes" id="UP000253872">
    <property type="component" value="Unassembled WGS sequence"/>
</dbReference>
<dbReference type="NCBIfam" id="TIGR00051">
    <property type="entry name" value="YbgC/FadM family acyl-CoA thioesterase"/>
    <property type="match status" value="1"/>
</dbReference>
<evidence type="ECO:0000313" key="3">
    <source>
        <dbReference type="EMBL" id="RDE71901.1"/>
    </source>
</evidence>
<comment type="similarity">
    <text evidence="1">Belongs to the 4-hydroxybenzoyl-CoA thioesterase family.</text>
</comment>
<dbReference type="STRING" id="1035839.GCA_000238795_00984"/>
<accession>A0A369YKC4</accession>
<proteinExistence type="inferred from homology"/>
<dbReference type="PROSITE" id="PS01328">
    <property type="entry name" value="4HBCOA_THIOESTERASE"/>
    <property type="match status" value="1"/>
</dbReference>
<dbReference type="Gene3D" id="3.10.129.10">
    <property type="entry name" value="Hotdog Thioesterase"/>
    <property type="match status" value="1"/>
</dbReference>
<dbReference type="CDD" id="cd00586">
    <property type="entry name" value="4HBT"/>
    <property type="match status" value="1"/>
</dbReference>
<dbReference type="InterPro" id="IPR014166">
    <property type="entry name" value="Tol-Pal_acyl-CoA_thioesterase"/>
</dbReference>
<dbReference type="InterPro" id="IPR050563">
    <property type="entry name" value="4-hydroxybenzoyl-CoA_TE"/>
</dbReference>
<dbReference type="InterPro" id="IPR006684">
    <property type="entry name" value="YbgC/YbaW"/>
</dbReference>
<dbReference type="FunFam" id="3.10.129.10:FF:000004">
    <property type="entry name" value="Tol-pal system-associated acyl-CoA thioesterase"/>
    <property type="match status" value="1"/>
</dbReference>
<dbReference type="RefSeq" id="WP_111402992.1">
    <property type="nucleotide sequence ID" value="NZ_QEPN01000004.1"/>
</dbReference>
<sequence>MHFPIRVYYEDTDAGGVVYHANYICFFERARTEFLRQGGFSQQALLADNFAFVVKTLTIDYKLPARLDDLLSVQTTVKAVKKATIIFEQNLFKADICLCSAEVTVASVDLIKMKPKAIPQAILDALQAVINQ</sequence>
<dbReference type="SUPFAM" id="SSF54637">
    <property type="entry name" value="Thioesterase/thiol ester dehydrase-isomerase"/>
    <property type="match status" value="1"/>
</dbReference>
<dbReference type="AlphaFoldDB" id="A0A369YKC4"/>
<reference evidence="3 4" key="1">
    <citation type="submission" date="2018-05" db="EMBL/GenBank/DDBJ databases">
        <title>Draft Genome Sequences for a Diverse set of 7 Haemophilus Species.</title>
        <authorList>
            <person name="Nichols M."/>
            <person name="Topaz N."/>
            <person name="Wang X."/>
            <person name="Wang X."/>
            <person name="Boxrud D."/>
        </authorList>
    </citation>
    <scope>NUCLEOTIDE SEQUENCE [LARGE SCALE GENOMIC DNA]</scope>
    <source>
        <strain evidence="3 4">C2002001239</strain>
    </source>
</reference>
<organism evidence="3 4">
    <name type="scientific">Haemophilus sputorum</name>
    <dbReference type="NCBI Taxonomy" id="1078480"/>
    <lineage>
        <taxon>Bacteria</taxon>
        <taxon>Pseudomonadati</taxon>
        <taxon>Pseudomonadota</taxon>
        <taxon>Gammaproteobacteria</taxon>
        <taxon>Pasteurellales</taxon>
        <taxon>Pasteurellaceae</taxon>
        <taxon>Haemophilus</taxon>
    </lineage>
</organism>
<keyword evidence="2" id="KW-0378">Hydrolase</keyword>
<dbReference type="InterPro" id="IPR029069">
    <property type="entry name" value="HotDog_dom_sf"/>
</dbReference>
<dbReference type="PIRSF" id="PIRSF003230">
    <property type="entry name" value="YbgC"/>
    <property type="match status" value="1"/>
</dbReference>
<gene>
    <name evidence="3" type="primary">ybgC</name>
    <name evidence="3" type="ORF">DPV93_06115</name>
</gene>
<protein>
    <submittedName>
        <fullName evidence="3">Tol-pal system-associated acyl-CoA thioesterase</fullName>
    </submittedName>
</protein>
<comment type="caution">
    <text evidence="3">The sequence shown here is derived from an EMBL/GenBank/DDBJ whole genome shotgun (WGS) entry which is preliminary data.</text>
</comment>